<dbReference type="InterPro" id="IPR019826">
    <property type="entry name" value="Carboxylesterase_B_AS"/>
</dbReference>
<dbReference type="EC" id="3.1.1.-" evidence="6"/>
<dbReference type="AlphaFoldDB" id="A0A6J1W943"/>
<keyword evidence="5" id="KW-0325">Glycoprotein</keyword>
<evidence type="ECO:0000259" key="7">
    <source>
        <dbReference type="Pfam" id="PF00135"/>
    </source>
</evidence>
<dbReference type="Gene3D" id="3.40.50.1820">
    <property type="entry name" value="alpha/beta hydrolase"/>
    <property type="match status" value="1"/>
</dbReference>
<dbReference type="KEGG" id="gmw:113510278"/>
<keyword evidence="6" id="KW-0732">Signal</keyword>
<dbReference type="InterPro" id="IPR002018">
    <property type="entry name" value="CarbesteraseB"/>
</dbReference>
<dbReference type="Proteomes" id="UP001652740">
    <property type="component" value="Unplaced"/>
</dbReference>
<accession>A0A6J1W943</accession>
<sequence length="548" mass="62337">METTQRLLFLVTFLIHCITSVENINLRLDPLVDSNAGLIRGLHASDGDYSMFLGIPFANVNQSNPFGIATPQEKFRNVFEAYDDSLMLCPQYQSSGIKIGDINCLFLNVYVPNSANSQNRLPVMIYIHGGSFTSGSGRISEYGPKYLVNKGIILVSINYRLGPYGFMCLHTPDVPGNQGLKDQVLAFRWVKDNIEAFGGDVNRITLFGRSSGGISIDLHLLAEHDNLFNRVIMQSGTSLASKVLQTPGKPDTVAPVKIANFLGFETDSVSEALNFIAQIDSHLVITTANTLNMVFKPCIETEFNDIKPFLTKPWINTEIPKVKGMPILIGFNNKERSSQYVTKKPEYFENLNIIHEKLDQSFNFDDNELAEMENIVHHFYLGDEKINVTVKDEIGDFDSDCTYIHPIQRSIKQYIENSAENIFYYMFSYSGGRNFYRARNNVTGEGAFHTDEIGYLFDVSFLSEDNEKDMLILEQMTTMWTNFAKYEDPTPATSELLPVKWTPLTEDKWNYLNIDSELSIKSRPLKERMAFWDLFYKLNEDAQRQFEG</sequence>
<keyword evidence="2" id="KW-0719">Serine esterase</keyword>
<evidence type="ECO:0000256" key="6">
    <source>
        <dbReference type="RuleBase" id="RU361235"/>
    </source>
</evidence>
<dbReference type="PROSITE" id="PS00122">
    <property type="entry name" value="CARBOXYLESTERASE_B_1"/>
    <property type="match status" value="1"/>
</dbReference>
<organism evidence="8 9">
    <name type="scientific">Galleria mellonella</name>
    <name type="common">Greater wax moth</name>
    <dbReference type="NCBI Taxonomy" id="7137"/>
    <lineage>
        <taxon>Eukaryota</taxon>
        <taxon>Metazoa</taxon>
        <taxon>Ecdysozoa</taxon>
        <taxon>Arthropoda</taxon>
        <taxon>Hexapoda</taxon>
        <taxon>Insecta</taxon>
        <taxon>Pterygota</taxon>
        <taxon>Neoptera</taxon>
        <taxon>Endopterygota</taxon>
        <taxon>Lepidoptera</taxon>
        <taxon>Glossata</taxon>
        <taxon>Ditrysia</taxon>
        <taxon>Pyraloidea</taxon>
        <taxon>Pyralidae</taxon>
        <taxon>Galleriinae</taxon>
        <taxon>Galleria</taxon>
    </lineage>
</organism>
<keyword evidence="8" id="KW-1185">Reference proteome</keyword>
<dbReference type="SUPFAM" id="SSF53474">
    <property type="entry name" value="alpha/beta-Hydrolases"/>
    <property type="match status" value="1"/>
</dbReference>
<gene>
    <name evidence="9" type="primary">LOC113510278</name>
</gene>
<evidence type="ECO:0000313" key="8">
    <source>
        <dbReference type="Proteomes" id="UP001652740"/>
    </source>
</evidence>
<dbReference type="RefSeq" id="XP_026749531.2">
    <property type="nucleotide sequence ID" value="XM_026893730.3"/>
</dbReference>
<reference evidence="9" key="1">
    <citation type="submission" date="2025-08" db="UniProtKB">
        <authorList>
            <consortium name="RefSeq"/>
        </authorList>
    </citation>
    <scope>IDENTIFICATION</scope>
    <source>
        <tissue evidence="9">Whole larvae</tissue>
    </source>
</reference>
<protein>
    <recommendedName>
        <fullName evidence="6">Carboxylic ester hydrolase</fullName>
        <ecNumber evidence="6">3.1.1.-</ecNumber>
    </recommendedName>
</protein>
<feature type="chain" id="PRO_5044953470" description="Carboxylic ester hydrolase" evidence="6">
    <location>
        <begin position="24"/>
        <end position="548"/>
    </location>
</feature>
<evidence type="ECO:0000256" key="1">
    <source>
        <dbReference type="ARBA" id="ARBA00005964"/>
    </source>
</evidence>
<dbReference type="PANTHER" id="PTHR43142:SF1">
    <property type="entry name" value="CARBOXYLIC ESTER HYDROLASE"/>
    <property type="match status" value="1"/>
</dbReference>
<evidence type="ECO:0000256" key="5">
    <source>
        <dbReference type="ARBA" id="ARBA00023180"/>
    </source>
</evidence>
<feature type="signal peptide" evidence="6">
    <location>
        <begin position="1"/>
        <end position="23"/>
    </location>
</feature>
<dbReference type="GeneID" id="113510278"/>
<evidence type="ECO:0000256" key="2">
    <source>
        <dbReference type="ARBA" id="ARBA00022487"/>
    </source>
</evidence>
<evidence type="ECO:0000313" key="9">
    <source>
        <dbReference type="RefSeq" id="XP_026749531.2"/>
    </source>
</evidence>
<proteinExistence type="inferred from homology"/>
<dbReference type="GO" id="GO:0052689">
    <property type="term" value="F:carboxylic ester hydrolase activity"/>
    <property type="evidence" value="ECO:0007669"/>
    <property type="project" value="UniProtKB-KW"/>
</dbReference>
<dbReference type="PANTHER" id="PTHR43142">
    <property type="entry name" value="CARBOXYLIC ESTER HYDROLASE"/>
    <property type="match status" value="1"/>
</dbReference>
<feature type="domain" description="Carboxylesterase type B" evidence="7">
    <location>
        <begin position="30"/>
        <end position="532"/>
    </location>
</feature>
<dbReference type="InterPro" id="IPR029058">
    <property type="entry name" value="AB_hydrolase_fold"/>
</dbReference>
<evidence type="ECO:0000256" key="4">
    <source>
        <dbReference type="ARBA" id="ARBA00023157"/>
    </source>
</evidence>
<keyword evidence="3 6" id="KW-0378">Hydrolase</keyword>
<comment type="similarity">
    <text evidence="1 6">Belongs to the type-B carboxylesterase/lipase family.</text>
</comment>
<dbReference type="Pfam" id="PF00135">
    <property type="entry name" value="COesterase"/>
    <property type="match status" value="1"/>
</dbReference>
<name>A0A6J1W943_GALME</name>
<evidence type="ECO:0000256" key="3">
    <source>
        <dbReference type="ARBA" id="ARBA00022801"/>
    </source>
</evidence>
<dbReference type="InParanoid" id="A0A6J1W943"/>
<keyword evidence="4" id="KW-1015">Disulfide bond</keyword>